<dbReference type="PROSITE" id="PS00759">
    <property type="entry name" value="ARGE_DAPE_CPG2_2"/>
    <property type="match status" value="1"/>
</dbReference>
<evidence type="ECO:0000256" key="5">
    <source>
        <dbReference type="ARBA" id="ARBA00022801"/>
    </source>
</evidence>
<feature type="domain" description="Peptidase M20 dimerisation" evidence="8">
    <location>
        <begin position="242"/>
        <end position="400"/>
    </location>
</feature>
<dbReference type="InterPro" id="IPR011650">
    <property type="entry name" value="Peptidase_M20_dimer"/>
</dbReference>
<comment type="similarity">
    <text evidence="1">Belongs to the peptidase M20A family.</text>
</comment>
<name>A0ABR1A3B4_HUSHU</name>
<dbReference type="PIRSF" id="PIRSF037242">
    <property type="entry name" value="CNDP_dipeptidase"/>
    <property type="match status" value="1"/>
</dbReference>
<dbReference type="CDD" id="cd05676">
    <property type="entry name" value="M20_dipept_like_CNDP"/>
    <property type="match status" value="1"/>
</dbReference>
<dbReference type="PANTHER" id="PTHR43270">
    <property type="entry name" value="BETA-ALA-HIS DIPEPTIDASE"/>
    <property type="match status" value="1"/>
</dbReference>
<evidence type="ECO:0000313" key="9">
    <source>
        <dbReference type="EMBL" id="KAK6491583.1"/>
    </source>
</evidence>
<organism evidence="9 10">
    <name type="scientific">Huso huso</name>
    <name type="common">Beluga</name>
    <name type="synonym">Acipenser huso</name>
    <dbReference type="NCBI Taxonomy" id="61971"/>
    <lineage>
        <taxon>Eukaryota</taxon>
        <taxon>Metazoa</taxon>
        <taxon>Chordata</taxon>
        <taxon>Craniata</taxon>
        <taxon>Vertebrata</taxon>
        <taxon>Euteleostomi</taxon>
        <taxon>Actinopterygii</taxon>
        <taxon>Chondrostei</taxon>
        <taxon>Acipenseriformes</taxon>
        <taxon>Acipenseridae</taxon>
        <taxon>Huso</taxon>
    </lineage>
</organism>
<keyword evidence="3" id="KW-0645">Protease</keyword>
<dbReference type="InterPro" id="IPR002933">
    <property type="entry name" value="Peptidase_M20"/>
</dbReference>
<dbReference type="InterPro" id="IPR017153">
    <property type="entry name" value="CNDP/DUG1"/>
</dbReference>
<accession>A0ABR1A3B4</accession>
<keyword evidence="2" id="KW-0121">Carboxypeptidase</keyword>
<dbReference type="Gene3D" id="3.30.70.360">
    <property type="match status" value="1"/>
</dbReference>
<dbReference type="Proteomes" id="UP001369086">
    <property type="component" value="Unassembled WGS sequence"/>
</dbReference>
<dbReference type="SUPFAM" id="SSF53187">
    <property type="entry name" value="Zn-dependent exopeptidases"/>
    <property type="match status" value="1"/>
</dbReference>
<keyword evidence="10" id="KW-1185">Reference proteome</keyword>
<evidence type="ECO:0000256" key="2">
    <source>
        <dbReference type="ARBA" id="ARBA00022645"/>
    </source>
</evidence>
<dbReference type="Pfam" id="PF07687">
    <property type="entry name" value="M20_dimer"/>
    <property type="match status" value="1"/>
</dbReference>
<gene>
    <name evidence="9" type="ORF">HHUSO_G3684</name>
</gene>
<evidence type="ECO:0000259" key="8">
    <source>
        <dbReference type="Pfam" id="PF07687"/>
    </source>
</evidence>
<protein>
    <submittedName>
        <fullName evidence="9">Beta-Ala-His dipeptidase-like isoform X2</fullName>
    </submittedName>
</protein>
<sequence>MPHIMQKPTRNSWSKTMAKLLISIVVMQISTEVSGSGLDPIFKYIDEQQNEFVQRLKEWVAIPSDSSEPQTWDKVVRMLNVTADKIKMLGGNIEFADVGSQRMSNGQLVHLPPVILAELKKDPKKPTLCIYGHVDVQPAKKEDGWTTDPYTLTEINGNLYGRGASDNKGPVLAWLHAVEAYQALKQEIPVNIKFIIEGMEEAGSNGLDTLTEQRNMTFFSDVDYIVISDNIWISKKPALTYATRGNCFFFVEVEGQKQDMHSGVFGGSIHEAMTDLIALLDSLVDSRGRILVPGINEAVAPLTEEEEKRYQGIEFDLEAHKKDSGVTKFLYDTKEEILQHRWRYPSLSIHGIEGAFSDPGSKTVIPRKVIGKFSIRQVPNMDPSEVEKQVTKYLQKLFAERNSPNQLKVTMPIGAKPWVANVSDPQFVAGRRAVQTVFGVDPDLICEGSTIPIARNFQDVTGKSIIMLPIGGADDGEHSQNEKMSRSNYIQGTKLFAAFFYELSQLPQK</sequence>
<dbReference type="InterPro" id="IPR051458">
    <property type="entry name" value="Cyt/Met_Dipeptidase"/>
</dbReference>
<keyword evidence="4" id="KW-0479">Metal-binding</keyword>
<comment type="caution">
    <text evidence="9">The sequence shown here is derived from an EMBL/GenBank/DDBJ whole genome shotgun (WGS) entry which is preliminary data.</text>
</comment>
<evidence type="ECO:0000256" key="1">
    <source>
        <dbReference type="ARBA" id="ARBA00006247"/>
    </source>
</evidence>
<evidence type="ECO:0000313" key="10">
    <source>
        <dbReference type="Proteomes" id="UP001369086"/>
    </source>
</evidence>
<dbReference type="PANTHER" id="PTHR43270:SF16">
    <property type="entry name" value="BETA-ALA-HIS DIPEPTIDASE-LIKE"/>
    <property type="match status" value="1"/>
</dbReference>
<dbReference type="InterPro" id="IPR001261">
    <property type="entry name" value="ArgE/DapE_CS"/>
</dbReference>
<feature type="chain" id="PRO_5046146017" evidence="7">
    <location>
        <begin position="36"/>
        <end position="509"/>
    </location>
</feature>
<evidence type="ECO:0000256" key="4">
    <source>
        <dbReference type="ARBA" id="ARBA00022723"/>
    </source>
</evidence>
<dbReference type="Gene3D" id="3.40.630.10">
    <property type="entry name" value="Zn peptidases"/>
    <property type="match status" value="1"/>
</dbReference>
<keyword evidence="7" id="KW-0732">Signal</keyword>
<feature type="signal peptide" evidence="7">
    <location>
        <begin position="1"/>
        <end position="35"/>
    </location>
</feature>
<proteinExistence type="inferred from homology"/>
<dbReference type="Pfam" id="PF01546">
    <property type="entry name" value="Peptidase_M20"/>
    <property type="match status" value="1"/>
</dbReference>
<keyword evidence="5" id="KW-0378">Hydrolase</keyword>
<evidence type="ECO:0000256" key="7">
    <source>
        <dbReference type="SAM" id="SignalP"/>
    </source>
</evidence>
<dbReference type="EMBL" id="JAHFZB010000003">
    <property type="protein sequence ID" value="KAK6491583.1"/>
    <property type="molecule type" value="Genomic_DNA"/>
</dbReference>
<evidence type="ECO:0000256" key="6">
    <source>
        <dbReference type="ARBA" id="ARBA00023049"/>
    </source>
</evidence>
<reference evidence="9 10" key="1">
    <citation type="submission" date="2021-05" db="EMBL/GenBank/DDBJ databases">
        <authorList>
            <person name="Zahm M."/>
            <person name="Klopp C."/>
            <person name="Cabau C."/>
            <person name="Kuhl H."/>
            <person name="Suciu R."/>
            <person name="Ciorpac M."/>
            <person name="Holostenco D."/>
            <person name="Gessner J."/>
            <person name="Wuertz S."/>
            <person name="Hohne C."/>
            <person name="Stock M."/>
            <person name="Gislard M."/>
            <person name="Lluch J."/>
            <person name="Milhes M."/>
            <person name="Lampietro C."/>
            <person name="Lopez Roques C."/>
            <person name="Donnadieu C."/>
            <person name="Du K."/>
            <person name="Schartl M."/>
            <person name="Guiguen Y."/>
        </authorList>
    </citation>
    <scope>NUCLEOTIDE SEQUENCE [LARGE SCALE GENOMIC DNA]</scope>
    <source>
        <strain evidence="9">Hh-F2</strain>
        <tissue evidence="9">Blood</tissue>
    </source>
</reference>
<keyword evidence="6" id="KW-0482">Metalloprotease</keyword>
<evidence type="ECO:0000256" key="3">
    <source>
        <dbReference type="ARBA" id="ARBA00022670"/>
    </source>
</evidence>